<dbReference type="EnsemblMetazoa" id="AFAF021933-RA">
    <property type="protein sequence ID" value="AFAF021933-PA"/>
    <property type="gene ID" value="AFAF021933"/>
</dbReference>
<dbReference type="EC" id="2.7.11.1" evidence="3"/>
<dbReference type="Gene3D" id="3.30.200.20">
    <property type="entry name" value="Phosphorylase Kinase, domain 1"/>
    <property type="match status" value="1"/>
</dbReference>
<evidence type="ECO:0000256" key="14">
    <source>
        <dbReference type="SAM" id="MobiDB-lite"/>
    </source>
</evidence>
<evidence type="ECO:0000256" key="8">
    <source>
        <dbReference type="ARBA" id="ARBA00022741"/>
    </source>
</evidence>
<dbReference type="GO" id="GO:0005524">
    <property type="term" value="F:ATP binding"/>
    <property type="evidence" value="ECO:0007669"/>
    <property type="project" value="UniProtKB-UniRule"/>
</dbReference>
<evidence type="ECO:0000256" key="10">
    <source>
        <dbReference type="ARBA" id="ARBA00022840"/>
    </source>
</evidence>
<dbReference type="PROSITE" id="PS50011">
    <property type="entry name" value="PROTEIN_KINASE_DOM"/>
    <property type="match status" value="1"/>
</dbReference>
<evidence type="ECO:0000256" key="6">
    <source>
        <dbReference type="ARBA" id="ARBA00022527"/>
    </source>
</evidence>
<dbReference type="InterPro" id="IPR017441">
    <property type="entry name" value="Protein_kinase_ATP_BS"/>
</dbReference>
<evidence type="ECO:0000313" key="17">
    <source>
        <dbReference type="Proteomes" id="UP000075886"/>
    </source>
</evidence>
<dbReference type="GO" id="GO:0072354">
    <property type="term" value="F:histone H3T3 kinase activity"/>
    <property type="evidence" value="ECO:0007669"/>
    <property type="project" value="TreeGrafter"/>
</dbReference>
<evidence type="ECO:0000313" key="16">
    <source>
        <dbReference type="EnsemblMetazoa" id="AFAF021933-PA"/>
    </source>
</evidence>
<dbReference type="GO" id="GO:0000278">
    <property type="term" value="P:mitotic cell cycle"/>
    <property type="evidence" value="ECO:0007669"/>
    <property type="project" value="TreeGrafter"/>
</dbReference>
<keyword evidence="10 13" id="KW-0067">ATP-binding</keyword>
<dbReference type="EMBL" id="AXCN02001722">
    <property type="status" value="NOT_ANNOTATED_CDS"/>
    <property type="molecule type" value="Genomic_DNA"/>
</dbReference>
<reference evidence="17" key="1">
    <citation type="submission" date="2014-01" db="EMBL/GenBank/DDBJ databases">
        <title>The Genome Sequence of Anopheles farauti FAR1 (V2).</title>
        <authorList>
            <consortium name="The Broad Institute Genomics Platform"/>
            <person name="Neafsey D.E."/>
            <person name="Besansky N."/>
            <person name="Howell P."/>
            <person name="Walton C."/>
            <person name="Young S.K."/>
            <person name="Zeng Q."/>
            <person name="Gargeya S."/>
            <person name="Fitzgerald M."/>
            <person name="Haas B."/>
            <person name="Abouelleil A."/>
            <person name="Allen A.W."/>
            <person name="Alvarado L."/>
            <person name="Arachchi H.M."/>
            <person name="Berlin A.M."/>
            <person name="Chapman S.B."/>
            <person name="Gainer-Dewar J."/>
            <person name="Goldberg J."/>
            <person name="Griggs A."/>
            <person name="Gujja S."/>
            <person name="Hansen M."/>
            <person name="Howarth C."/>
            <person name="Imamovic A."/>
            <person name="Ireland A."/>
            <person name="Larimer J."/>
            <person name="McCowan C."/>
            <person name="Murphy C."/>
            <person name="Pearson M."/>
            <person name="Poon T.W."/>
            <person name="Priest M."/>
            <person name="Roberts A."/>
            <person name="Saif S."/>
            <person name="Shea T."/>
            <person name="Sisk P."/>
            <person name="Sykes S."/>
            <person name="Wortman J."/>
            <person name="Nusbaum C."/>
            <person name="Birren B."/>
        </authorList>
    </citation>
    <scope>NUCLEOTIDE SEQUENCE [LARGE SCALE GENOMIC DNA]</scope>
    <source>
        <strain evidence="17">FAR1</strain>
    </source>
</reference>
<dbReference type="AlphaFoldDB" id="A0A9I3GIS4"/>
<name>A0A9I3GIS4_9DIPT</name>
<evidence type="ECO:0000256" key="7">
    <source>
        <dbReference type="ARBA" id="ARBA00022679"/>
    </source>
</evidence>
<dbReference type="FunFam" id="1.10.510.10:FF:000401">
    <property type="entry name" value="serine/threonine-protein kinase haspin"/>
    <property type="match status" value="1"/>
</dbReference>
<dbReference type="Proteomes" id="UP000075886">
    <property type="component" value="Unassembled WGS sequence"/>
</dbReference>
<keyword evidence="8 13" id="KW-0547">Nucleotide-binding</keyword>
<sequence>MRTRKSRAKSSQKCEPPSESADDKSVMIVEETIAPGKASNTTKSETTDVGFDKNSTMVKIPYKPGKWRKSMSLRRASMTRGQRSYSIAGSRRITMHTVQQPDDLLHQSSTDNTSLTFSHRQSATNDVSIQQFIAPLSWKTVADQRYLCPNRAKEEILTRCGQTEPIVFDSALENLHITVERKIGEGVYGEVFLCKKANDERSVLKLIPIEGNCLINGEKQKSFEEIISEVVISSQLSDLRKRDAQFCTDAFVELRSISCIVGQYPPRLVELWDEYNSKHGSENDSPIVYSNDQLFIAFETAFGGSDLDGFRFKNALQAFSVFSQILLALAVAEKRYDFEHRDLHTGNILIESTSETERTYYLLGEEIVIQTHGVKATIIDYTLSRIVYNGLCLFNDLSTDEELFTAEGDYQFEIYRNMKAILRNQWDLFAPKTNVYWLHYLLNKLTSARNYRDKSSKAHRATMKTMQELSDVLMQFKSVHDIVRHYFASEQNEDDKEN</sequence>
<evidence type="ECO:0000259" key="15">
    <source>
        <dbReference type="PROSITE" id="PS50011"/>
    </source>
</evidence>
<keyword evidence="17" id="KW-1185">Reference proteome</keyword>
<organism evidence="16 17">
    <name type="scientific">Anopheles farauti</name>
    <dbReference type="NCBI Taxonomy" id="69004"/>
    <lineage>
        <taxon>Eukaryota</taxon>
        <taxon>Metazoa</taxon>
        <taxon>Ecdysozoa</taxon>
        <taxon>Arthropoda</taxon>
        <taxon>Hexapoda</taxon>
        <taxon>Insecta</taxon>
        <taxon>Pterygota</taxon>
        <taxon>Neoptera</taxon>
        <taxon>Endopterygota</taxon>
        <taxon>Diptera</taxon>
        <taxon>Nematocera</taxon>
        <taxon>Culicoidea</taxon>
        <taxon>Culicidae</taxon>
        <taxon>Anophelinae</taxon>
        <taxon>Anopheles</taxon>
    </lineage>
</organism>
<accession>A0A9I3GIS4</accession>
<keyword evidence="9" id="KW-0418">Kinase</keyword>
<dbReference type="SMART" id="SM00220">
    <property type="entry name" value="S_TKc"/>
    <property type="match status" value="1"/>
</dbReference>
<dbReference type="GO" id="GO:0005694">
    <property type="term" value="C:chromosome"/>
    <property type="evidence" value="ECO:0007669"/>
    <property type="project" value="UniProtKB-SubCell"/>
</dbReference>
<dbReference type="InterPro" id="IPR011009">
    <property type="entry name" value="Kinase-like_dom_sf"/>
</dbReference>
<evidence type="ECO:0000256" key="12">
    <source>
        <dbReference type="ARBA" id="ARBA00048679"/>
    </source>
</evidence>
<evidence type="ECO:0000256" key="4">
    <source>
        <dbReference type="ARBA" id="ARBA00022454"/>
    </source>
</evidence>
<dbReference type="SMART" id="SM01331">
    <property type="entry name" value="DUF3635"/>
    <property type="match status" value="1"/>
</dbReference>
<dbReference type="GO" id="GO:0005737">
    <property type="term" value="C:cytoplasm"/>
    <property type="evidence" value="ECO:0007669"/>
    <property type="project" value="UniProtKB-SubCell"/>
</dbReference>
<evidence type="ECO:0000256" key="5">
    <source>
        <dbReference type="ARBA" id="ARBA00022490"/>
    </source>
</evidence>
<protein>
    <recommendedName>
        <fullName evidence="3">non-specific serine/threonine protein kinase</fullName>
        <ecNumber evidence="3">2.7.11.1</ecNumber>
    </recommendedName>
</protein>
<feature type="binding site" evidence="13">
    <location>
        <position position="205"/>
    </location>
    <ligand>
        <name>ATP</name>
        <dbReference type="ChEBI" id="CHEBI:30616"/>
    </ligand>
</feature>
<keyword evidence="4" id="KW-0158">Chromosome</keyword>
<dbReference type="Pfam" id="PF12330">
    <property type="entry name" value="Haspin_kinase"/>
    <property type="match status" value="1"/>
</dbReference>
<dbReference type="Gene3D" id="1.10.510.10">
    <property type="entry name" value="Transferase(Phosphotransferase) domain 1"/>
    <property type="match status" value="1"/>
</dbReference>
<evidence type="ECO:0000256" key="2">
    <source>
        <dbReference type="ARBA" id="ARBA00004496"/>
    </source>
</evidence>
<evidence type="ECO:0000256" key="3">
    <source>
        <dbReference type="ARBA" id="ARBA00012513"/>
    </source>
</evidence>
<dbReference type="PANTHER" id="PTHR24419">
    <property type="entry name" value="INTERLEUKIN-1 RECEPTOR-ASSOCIATED KINASE"/>
    <property type="match status" value="1"/>
</dbReference>
<dbReference type="PANTHER" id="PTHR24419:SF18">
    <property type="entry name" value="SERINE_THREONINE-PROTEIN KINASE HASPIN"/>
    <property type="match status" value="1"/>
</dbReference>
<comment type="catalytic activity">
    <reaction evidence="11">
        <text>L-threonyl-[protein] + ATP = O-phospho-L-threonyl-[protein] + ADP + H(+)</text>
        <dbReference type="Rhea" id="RHEA:46608"/>
        <dbReference type="Rhea" id="RHEA-COMP:11060"/>
        <dbReference type="Rhea" id="RHEA-COMP:11605"/>
        <dbReference type="ChEBI" id="CHEBI:15378"/>
        <dbReference type="ChEBI" id="CHEBI:30013"/>
        <dbReference type="ChEBI" id="CHEBI:30616"/>
        <dbReference type="ChEBI" id="CHEBI:61977"/>
        <dbReference type="ChEBI" id="CHEBI:456216"/>
        <dbReference type="EC" id="2.7.11.1"/>
    </reaction>
</comment>
<dbReference type="PROSITE" id="PS00107">
    <property type="entry name" value="PROTEIN_KINASE_ATP"/>
    <property type="match status" value="1"/>
</dbReference>
<dbReference type="SUPFAM" id="SSF56112">
    <property type="entry name" value="Protein kinase-like (PK-like)"/>
    <property type="match status" value="1"/>
</dbReference>
<reference evidence="16" key="2">
    <citation type="submission" date="2023-03" db="UniProtKB">
        <authorList>
            <consortium name="EnsemblMetazoa"/>
        </authorList>
    </citation>
    <scope>IDENTIFICATION</scope>
    <source>
        <strain evidence="16">FAR1</strain>
    </source>
</reference>
<comment type="catalytic activity">
    <reaction evidence="12">
        <text>L-seryl-[protein] + ATP = O-phospho-L-seryl-[protein] + ADP + H(+)</text>
        <dbReference type="Rhea" id="RHEA:17989"/>
        <dbReference type="Rhea" id="RHEA-COMP:9863"/>
        <dbReference type="Rhea" id="RHEA-COMP:11604"/>
        <dbReference type="ChEBI" id="CHEBI:15378"/>
        <dbReference type="ChEBI" id="CHEBI:29999"/>
        <dbReference type="ChEBI" id="CHEBI:30616"/>
        <dbReference type="ChEBI" id="CHEBI:83421"/>
        <dbReference type="ChEBI" id="CHEBI:456216"/>
        <dbReference type="EC" id="2.7.11.1"/>
    </reaction>
</comment>
<keyword evidence="6" id="KW-0723">Serine/threonine-protein kinase</keyword>
<dbReference type="GO" id="GO:0005634">
    <property type="term" value="C:nucleus"/>
    <property type="evidence" value="ECO:0007669"/>
    <property type="project" value="TreeGrafter"/>
</dbReference>
<evidence type="ECO:0000256" key="1">
    <source>
        <dbReference type="ARBA" id="ARBA00004286"/>
    </source>
</evidence>
<keyword evidence="7" id="KW-0808">Transferase</keyword>
<evidence type="ECO:0000256" key="11">
    <source>
        <dbReference type="ARBA" id="ARBA00047899"/>
    </source>
</evidence>
<dbReference type="GO" id="GO:0035556">
    <property type="term" value="P:intracellular signal transduction"/>
    <property type="evidence" value="ECO:0007669"/>
    <property type="project" value="TreeGrafter"/>
</dbReference>
<feature type="domain" description="Protein kinase" evidence="15">
    <location>
        <begin position="177"/>
        <end position="498"/>
    </location>
</feature>
<evidence type="ECO:0000256" key="13">
    <source>
        <dbReference type="PROSITE-ProRule" id="PRU10141"/>
    </source>
</evidence>
<dbReference type="InterPro" id="IPR024604">
    <property type="entry name" value="GSG2_C"/>
</dbReference>
<comment type="subcellular location">
    <subcellularLocation>
        <location evidence="1">Chromosome</location>
    </subcellularLocation>
    <subcellularLocation>
        <location evidence="2">Cytoplasm</location>
    </subcellularLocation>
</comment>
<feature type="region of interest" description="Disordered" evidence="14">
    <location>
        <begin position="1"/>
        <end position="26"/>
    </location>
</feature>
<feature type="compositionally biased region" description="Basic residues" evidence="14">
    <location>
        <begin position="1"/>
        <end position="10"/>
    </location>
</feature>
<proteinExistence type="predicted"/>
<keyword evidence="5" id="KW-0963">Cytoplasm</keyword>
<dbReference type="InterPro" id="IPR000719">
    <property type="entry name" value="Prot_kinase_dom"/>
</dbReference>
<evidence type="ECO:0000256" key="9">
    <source>
        <dbReference type="ARBA" id="ARBA00022777"/>
    </source>
</evidence>